<dbReference type="PIRSF" id="PIRSF000239">
    <property type="entry name" value="AHPC"/>
    <property type="match status" value="1"/>
</dbReference>
<evidence type="ECO:0000256" key="9">
    <source>
        <dbReference type="ARBA" id="ARBA00032824"/>
    </source>
</evidence>
<dbReference type="FunFam" id="3.40.30.10:FF:000007">
    <property type="entry name" value="Thioredoxin-dependent thiol peroxidase"/>
    <property type="match status" value="1"/>
</dbReference>
<sequence length="156" mass="17918">MELLKTGQRAPEFTTIDQDGNPVSLKDFRGRKVILYFYPKDNTPGCTKEACAFRDNLPNFKKLDVEVLGVSVDGQKAHRKFADKFELPFTLVADEDKKIVEAYGVWGLKKFMGKEYMGTNRVTYLIDEEGTIEKVWPKVKPDKHAAEVLEWLQQKT</sequence>
<dbReference type="CDD" id="cd03017">
    <property type="entry name" value="PRX_BCP"/>
    <property type="match status" value="1"/>
</dbReference>
<dbReference type="SUPFAM" id="SSF52833">
    <property type="entry name" value="Thioredoxin-like"/>
    <property type="match status" value="1"/>
</dbReference>
<evidence type="ECO:0000256" key="7">
    <source>
        <dbReference type="ARBA" id="ARBA00023157"/>
    </source>
</evidence>
<dbReference type="PANTHER" id="PTHR42801:SF4">
    <property type="entry name" value="AHPC_TSA FAMILY PROTEIN"/>
    <property type="match status" value="1"/>
</dbReference>
<comment type="similarity">
    <text evidence="10">Belongs to the peroxiredoxin family. BCP/PrxQ subfamily.</text>
</comment>
<dbReference type="NCBIfam" id="NF006960">
    <property type="entry name" value="PRK09437.1"/>
    <property type="match status" value="1"/>
</dbReference>
<gene>
    <name evidence="15" type="ORF">ENL07_09910</name>
</gene>
<evidence type="ECO:0000256" key="8">
    <source>
        <dbReference type="ARBA" id="ARBA00023284"/>
    </source>
</evidence>
<dbReference type="InterPro" id="IPR050924">
    <property type="entry name" value="Peroxiredoxin_BCP/PrxQ"/>
</dbReference>
<accession>A0A7C5DHN1</accession>
<comment type="function">
    <text evidence="1">Thiol-specific peroxidase that catalyzes the reduction of hydrogen peroxide and organic hydroperoxides to water and alcohols, respectively. Plays a role in cell protection against oxidative stress by detoxifying peroxides and as sensor of hydrogen peroxide-mediated signaling events.</text>
</comment>
<evidence type="ECO:0000256" key="1">
    <source>
        <dbReference type="ARBA" id="ARBA00003330"/>
    </source>
</evidence>
<dbReference type="InterPro" id="IPR013766">
    <property type="entry name" value="Thioredoxin_domain"/>
</dbReference>
<keyword evidence="7" id="KW-1015">Disulfide bond</keyword>
<keyword evidence="6 15" id="KW-0560">Oxidoreductase</keyword>
<name>A0A7C5DHN1_9CHLB</name>
<protein>
    <recommendedName>
        <fullName evidence="3">thioredoxin-dependent peroxiredoxin</fullName>
        <ecNumber evidence="3">1.11.1.24</ecNumber>
    </recommendedName>
    <alternativeName>
        <fullName evidence="9">Thioredoxin peroxidase</fullName>
    </alternativeName>
    <alternativeName>
        <fullName evidence="11">Thioredoxin-dependent peroxiredoxin Bcp</fullName>
    </alternativeName>
</protein>
<proteinExistence type="inferred from homology"/>
<evidence type="ECO:0000259" key="14">
    <source>
        <dbReference type="PROSITE" id="PS51352"/>
    </source>
</evidence>
<feature type="active site" description="Cysteine sulfenic acid (-SOH) intermediate; for peroxidase activity" evidence="13">
    <location>
        <position position="46"/>
    </location>
</feature>
<evidence type="ECO:0000256" key="2">
    <source>
        <dbReference type="ARBA" id="ARBA00011245"/>
    </source>
</evidence>
<evidence type="ECO:0000256" key="4">
    <source>
        <dbReference type="ARBA" id="ARBA00022559"/>
    </source>
</evidence>
<evidence type="ECO:0000256" key="6">
    <source>
        <dbReference type="ARBA" id="ARBA00023002"/>
    </source>
</evidence>
<dbReference type="EMBL" id="DRSQ01000215">
    <property type="protein sequence ID" value="HHE32911.1"/>
    <property type="molecule type" value="Genomic_DNA"/>
</dbReference>
<comment type="subunit">
    <text evidence="2">Monomer.</text>
</comment>
<dbReference type="InterPro" id="IPR000866">
    <property type="entry name" value="AhpC/TSA"/>
</dbReference>
<evidence type="ECO:0000256" key="12">
    <source>
        <dbReference type="ARBA" id="ARBA00049091"/>
    </source>
</evidence>
<dbReference type="EC" id="1.11.1.24" evidence="3"/>
<dbReference type="Gene3D" id="3.40.30.10">
    <property type="entry name" value="Glutaredoxin"/>
    <property type="match status" value="1"/>
</dbReference>
<dbReference type="InterPro" id="IPR036249">
    <property type="entry name" value="Thioredoxin-like_sf"/>
</dbReference>
<evidence type="ECO:0000256" key="3">
    <source>
        <dbReference type="ARBA" id="ARBA00013017"/>
    </source>
</evidence>
<dbReference type="InterPro" id="IPR024706">
    <property type="entry name" value="Peroxiredoxin_AhpC-typ"/>
</dbReference>
<keyword evidence="5" id="KW-0049">Antioxidant</keyword>
<dbReference type="GO" id="GO:0005737">
    <property type="term" value="C:cytoplasm"/>
    <property type="evidence" value="ECO:0007669"/>
    <property type="project" value="TreeGrafter"/>
</dbReference>
<dbReference type="GO" id="GO:0008379">
    <property type="term" value="F:thioredoxin peroxidase activity"/>
    <property type="evidence" value="ECO:0007669"/>
    <property type="project" value="TreeGrafter"/>
</dbReference>
<organism evidence="15">
    <name type="scientific">Chlorobaculum parvum</name>
    <dbReference type="NCBI Taxonomy" id="274539"/>
    <lineage>
        <taxon>Bacteria</taxon>
        <taxon>Pseudomonadati</taxon>
        <taxon>Chlorobiota</taxon>
        <taxon>Chlorobiia</taxon>
        <taxon>Chlorobiales</taxon>
        <taxon>Chlorobiaceae</taxon>
        <taxon>Chlorobaculum</taxon>
    </lineage>
</organism>
<reference evidence="15" key="1">
    <citation type="journal article" date="2020" name="mSystems">
        <title>Genome- and Community-Level Interaction Insights into Carbon Utilization and Element Cycling Functions of Hydrothermarchaeota in Hydrothermal Sediment.</title>
        <authorList>
            <person name="Zhou Z."/>
            <person name="Liu Y."/>
            <person name="Xu W."/>
            <person name="Pan J."/>
            <person name="Luo Z.H."/>
            <person name="Li M."/>
        </authorList>
    </citation>
    <scope>NUCLEOTIDE SEQUENCE [LARGE SCALE GENOMIC DNA]</scope>
    <source>
        <strain evidence="15">HyVt-633</strain>
    </source>
</reference>
<evidence type="ECO:0000313" key="15">
    <source>
        <dbReference type="EMBL" id="HHE32911.1"/>
    </source>
</evidence>
<evidence type="ECO:0000256" key="10">
    <source>
        <dbReference type="ARBA" id="ARBA00038489"/>
    </source>
</evidence>
<dbReference type="PROSITE" id="PS51352">
    <property type="entry name" value="THIOREDOXIN_2"/>
    <property type="match status" value="1"/>
</dbReference>
<dbReference type="AlphaFoldDB" id="A0A7C5DHN1"/>
<evidence type="ECO:0000256" key="5">
    <source>
        <dbReference type="ARBA" id="ARBA00022862"/>
    </source>
</evidence>
<evidence type="ECO:0000256" key="13">
    <source>
        <dbReference type="PIRSR" id="PIRSR000239-1"/>
    </source>
</evidence>
<evidence type="ECO:0000256" key="11">
    <source>
        <dbReference type="ARBA" id="ARBA00042639"/>
    </source>
</evidence>
<dbReference type="Proteomes" id="UP000886058">
    <property type="component" value="Unassembled WGS sequence"/>
</dbReference>
<feature type="domain" description="Thioredoxin" evidence="14">
    <location>
        <begin position="4"/>
        <end position="156"/>
    </location>
</feature>
<keyword evidence="4 15" id="KW-0575">Peroxidase</keyword>
<dbReference type="Pfam" id="PF00578">
    <property type="entry name" value="AhpC-TSA"/>
    <property type="match status" value="1"/>
</dbReference>
<comment type="caution">
    <text evidence="15">The sequence shown here is derived from an EMBL/GenBank/DDBJ whole genome shotgun (WGS) entry which is preliminary data.</text>
</comment>
<dbReference type="GO" id="GO:0034599">
    <property type="term" value="P:cellular response to oxidative stress"/>
    <property type="evidence" value="ECO:0007669"/>
    <property type="project" value="TreeGrafter"/>
</dbReference>
<keyword evidence="8" id="KW-0676">Redox-active center</keyword>
<dbReference type="GO" id="GO:0045454">
    <property type="term" value="P:cell redox homeostasis"/>
    <property type="evidence" value="ECO:0007669"/>
    <property type="project" value="TreeGrafter"/>
</dbReference>
<dbReference type="PANTHER" id="PTHR42801">
    <property type="entry name" value="THIOREDOXIN-DEPENDENT PEROXIDE REDUCTASE"/>
    <property type="match status" value="1"/>
</dbReference>
<comment type="catalytic activity">
    <reaction evidence="12">
        <text>a hydroperoxide + [thioredoxin]-dithiol = an alcohol + [thioredoxin]-disulfide + H2O</text>
        <dbReference type="Rhea" id="RHEA:62620"/>
        <dbReference type="Rhea" id="RHEA-COMP:10698"/>
        <dbReference type="Rhea" id="RHEA-COMP:10700"/>
        <dbReference type="ChEBI" id="CHEBI:15377"/>
        <dbReference type="ChEBI" id="CHEBI:29950"/>
        <dbReference type="ChEBI" id="CHEBI:30879"/>
        <dbReference type="ChEBI" id="CHEBI:35924"/>
        <dbReference type="ChEBI" id="CHEBI:50058"/>
        <dbReference type="EC" id="1.11.1.24"/>
    </reaction>
</comment>